<reference evidence="2" key="1">
    <citation type="journal article" date="2019" name="Int. J. Syst. Evol. Microbiol.">
        <title>The Global Catalogue of Microorganisms (GCM) 10K type strain sequencing project: providing services to taxonomists for standard genome sequencing and annotation.</title>
        <authorList>
            <consortium name="The Broad Institute Genomics Platform"/>
            <consortium name="The Broad Institute Genome Sequencing Center for Infectious Disease"/>
            <person name="Wu L."/>
            <person name="Ma J."/>
        </authorList>
    </citation>
    <scope>NUCLEOTIDE SEQUENCE [LARGE SCALE GENOMIC DNA]</scope>
    <source>
        <strain evidence="2">CCM 7224</strain>
    </source>
</reference>
<evidence type="ECO:0000313" key="1">
    <source>
        <dbReference type="EMBL" id="MFC4961077.1"/>
    </source>
</evidence>
<accession>A0ABV9UV58</accession>
<name>A0ABV9UV58_9ACTN</name>
<dbReference type="Proteomes" id="UP001595834">
    <property type="component" value="Unassembled WGS sequence"/>
</dbReference>
<sequence>MDAMGSPTELLLELAASSRHLQDPAELTAALQTGHHIWCAGLADVQRATHADCRGLSDDALSIRCREAGAPWEDGASRSEAISNLVFALWDASPAAMAYTALERRASAAGVCLIPEEDV</sequence>
<keyword evidence="2" id="KW-1185">Reference proteome</keyword>
<proteinExistence type="predicted"/>
<organism evidence="1 2">
    <name type="scientific">Streptomyces mauvecolor</name>
    <dbReference type="NCBI Taxonomy" id="58345"/>
    <lineage>
        <taxon>Bacteria</taxon>
        <taxon>Bacillati</taxon>
        <taxon>Actinomycetota</taxon>
        <taxon>Actinomycetes</taxon>
        <taxon>Kitasatosporales</taxon>
        <taxon>Streptomycetaceae</taxon>
        <taxon>Streptomyces</taxon>
    </lineage>
</organism>
<protein>
    <submittedName>
        <fullName evidence="1">Uncharacterized protein</fullName>
    </submittedName>
</protein>
<dbReference type="RefSeq" id="WP_344380689.1">
    <property type="nucleotide sequence ID" value="NZ_BAAASQ010000052.1"/>
</dbReference>
<gene>
    <name evidence="1" type="ORF">ACFPFX_32785</name>
</gene>
<dbReference type="EMBL" id="JBHSIZ010000042">
    <property type="protein sequence ID" value="MFC4961077.1"/>
    <property type="molecule type" value="Genomic_DNA"/>
</dbReference>
<comment type="caution">
    <text evidence="1">The sequence shown here is derived from an EMBL/GenBank/DDBJ whole genome shotgun (WGS) entry which is preliminary data.</text>
</comment>
<evidence type="ECO:0000313" key="2">
    <source>
        <dbReference type="Proteomes" id="UP001595834"/>
    </source>
</evidence>